<feature type="region of interest" description="Disordered" evidence="1">
    <location>
        <begin position="96"/>
        <end position="119"/>
    </location>
</feature>
<name>A0ABP1DN36_9APHY</name>
<keyword evidence="3" id="KW-1185">Reference proteome</keyword>
<feature type="region of interest" description="Disordered" evidence="1">
    <location>
        <begin position="220"/>
        <end position="240"/>
    </location>
</feature>
<feature type="compositionally biased region" description="Low complexity" evidence="1">
    <location>
        <begin position="367"/>
        <end position="376"/>
    </location>
</feature>
<feature type="compositionally biased region" description="Polar residues" evidence="1">
    <location>
        <begin position="391"/>
        <end position="430"/>
    </location>
</feature>
<feature type="region of interest" description="Disordered" evidence="1">
    <location>
        <begin position="391"/>
        <end position="433"/>
    </location>
</feature>
<dbReference type="Proteomes" id="UP001497453">
    <property type="component" value="Chromosome 5"/>
</dbReference>
<gene>
    <name evidence="2" type="ORF">GFSPODELE1_LOCUS7241</name>
</gene>
<accession>A0ABP1DN36</accession>
<organism evidence="2 3">
    <name type="scientific">Somion occarium</name>
    <dbReference type="NCBI Taxonomy" id="3059160"/>
    <lineage>
        <taxon>Eukaryota</taxon>
        <taxon>Fungi</taxon>
        <taxon>Dikarya</taxon>
        <taxon>Basidiomycota</taxon>
        <taxon>Agaricomycotina</taxon>
        <taxon>Agaricomycetes</taxon>
        <taxon>Polyporales</taxon>
        <taxon>Cerrenaceae</taxon>
        <taxon>Somion</taxon>
    </lineage>
</organism>
<evidence type="ECO:0000256" key="1">
    <source>
        <dbReference type="SAM" id="MobiDB-lite"/>
    </source>
</evidence>
<evidence type="ECO:0000313" key="2">
    <source>
        <dbReference type="EMBL" id="CAL1709220.1"/>
    </source>
</evidence>
<proteinExistence type="predicted"/>
<feature type="region of interest" description="Disordered" evidence="1">
    <location>
        <begin position="350"/>
        <end position="379"/>
    </location>
</feature>
<sequence>MLHPLFLSFPALYPSLQSLLSIYPILLLPRYPTFVQMSYPLSVSSFPDTISTHEQPLNVEVQIVVTPASTKKPCPIHGAIKNLFTKDHVPLDVSPEFPRRNSESSVEPWNPVPSDNPARLSHQTNDDLFTVMPTNDGTSYHNTHHGSWSQATSQGQCSPWTDVLVHHQPPRSTKESIASLGLSQRSPLPDCLGCTDFDPMVTLCCRRIWVETPSLPPLPPLPPKESPMEIPVRPSSSLSHTSNICNEIEIENEIEEDADRNSEPSPPPSPLVFSNRTSSYIAAEGAKGQTSVEVVSNTMRSTSSSLSANGQLKLPTSPPRRRTAPPTTMPVEAMAHLRVFPVYPSSIFASKPKPQKLKTPTTPSPSSPSASSSSPKRTGWKRFYRRHSVSDIENTASPSVARSQTPVGPVASSETLSPTLGRTSSISQSDYSEHTIAEHPVEPAPQSQSHGNINDVPHIVARAHVGGVWQEKEVGEVISTLRTMKVSGRITPKFKG</sequence>
<reference evidence="3" key="1">
    <citation type="submission" date="2024-04" db="EMBL/GenBank/DDBJ databases">
        <authorList>
            <person name="Shaw F."/>
            <person name="Minotto A."/>
        </authorList>
    </citation>
    <scope>NUCLEOTIDE SEQUENCE [LARGE SCALE GENOMIC DNA]</scope>
</reference>
<dbReference type="EMBL" id="OZ037948">
    <property type="protein sequence ID" value="CAL1709220.1"/>
    <property type="molecule type" value="Genomic_DNA"/>
</dbReference>
<feature type="compositionally biased region" description="Low complexity" evidence="1">
    <location>
        <begin position="297"/>
        <end position="307"/>
    </location>
</feature>
<protein>
    <submittedName>
        <fullName evidence="2">Uncharacterized protein</fullName>
    </submittedName>
</protein>
<feature type="region of interest" description="Disordered" evidence="1">
    <location>
        <begin position="255"/>
        <end position="274"/>
    </location>
</feature>
<feature type="region of interest" description="Disordered" evidence="1">
    <location>
        <begin position="297"/>
        <end position="327"/>
    </location>
</feature>
<evidence type="ECO:0000313" key="3">
    <source>
        <dbReference type="Proteomes" id="UP001497453"/>
    </source>
</evidence>